<keyword evidence="14" id="KW-0961">Cell wall biogenesis/degradation</keyword>
<dbReference type="PANTHER" id="PTHR10963">
    <property type="entry name" value="GLYCOSYL HYDROLASE-RELATED"/>
    <property type="match status" value="1"/>
</dbReference>
<dbReference type="InterPro" id="IPR050546">
    <property type="entry name" value="Glycosyl_Hydrlase_16"/>
</dbReference>
<evidence type="ECO:0000256" key="6">
    <source>
        <dbReference type="ARBA" id="ARBA00022676"/>
    </source>
</evidence>
<evidence type="ECO:0000256" key="12">
    <source>
        <dbReference type="ARBA" id="ARBA00023288"/>
    </source>
</evidence>
<feature type="signal peptide" evidence="17">
    <location>
        <begin position="1"/>
        <end position="19"/>
    </location>
</feature>
<comment type="subcellular location">
    <subcellularLocation>
        <location evidence="2">Cell membrane</location>
        <topology evidence="2">Lipid-anchor</topology>
        <topology evidence="2">GPI-anchor</topology>
    </subcellularLocation>
</comment>
<dbReference type="Gene3D" id="2.60.120.200">
    <property type="match status" value="1"/>
</dbReference>
<dbReference type="PROSITE" id="PS51762">
    <property type="entry name" value="GH16_2"/>
    <property type="match status" value="1"/>
</dbReference>
<comment type="caution">
    <text evidence="19">The sequence shown here is derived from an EMBL/GenBank/DDBJ whole genome shotgun (WGS) entry which is preliminary data.</text>
</comment>
<dbReference type="InterPro" id="IPR000757">
    <property type="entry name" value="Beta-glucanase-like"/>
</dbReference>
<dbReference type="GO" id="GO:0031505">
    <property type="term" value="P:fungal-type cell wall organization"/>
    <property type="evidence" value="ECO:0007669"/>
    <property type="project" value="TreeGrafter"/>
</dbReference>
<evidence type="ECO:0000256" key="5">
    <source>
        <dbReference type="ARBA" id="ARBA00022622"/>
    </source>
</evidence>
<accession>A0A9P5KY18</accession>
<feature type="chain" id="PRO_5040134679" description="chitinase" evidence="17">
    <location>
        <begin position="20"/>
        <end position="432"/>
    </location>
</feature>
<dbReference type="EC" id="3.2.1.14" evidence="3"/>
<keyword evidence="10 16" id="KW-0472">Membrane</keyword>
<proteinExistence type="inferred from homology"/>
<feature type="domain" description="GH16" evidence="18">
    <location>
        <begin position="16"/>
        <end position="238"/>
    </location>
</feature>
<comment type="catalytic activity">
    <reaction evidence="1">
        <text>Random endo-hydrolysis of N-acetyl-beta-D-glucosaminide (1-&gt;4)-beta-linkages in chitin and chitodextrins.</text>
        <dbReference type="EC" id="3.2.1.14"/>
    </reaction>
</comment>
<evidence type="ECO:0000256" key="4">
    <source>
        <dbReference type="ARBA" id="ARBA00022475"/>
    </source>
</evidence>
<evidence type="ECO:0000256" key="15">
    <source>
        <dbReference type="ARBA" id="ARBA00038074"/>
    </source>
</evidence>
<keyword evidence="12" id="KW-0449">Lipoprotein</keyword>
<evidence type="ECO:0000256" key="14">
    <source>
        <dbReference type="ARBA" id="ARBA00023316"/>
    </source>
</evidence>
<dbReference type="GO" id="GO:0005975">
    <property type="term" value="P:carbohydrate metabolic process"/>
    <property type="evidence" value="ECO:0007669"/>
    <property type="project" value="InterPro"/>
</dbReference>
<keyword evidence="20" id="KW-1185">Reference proteome</keyword>
<evidence type="ECO:0000256" key="2">
    <source>
        <dbReference type="ARBA" id="ARBA00004609"/>
    </source>
</evidence>
<keyword evidence="13" id="KW-0326">Glycosidase</keyword>
<comment type="similarity">
    <text evidence="15">Belongs to the glycosyl hydrolase 16 family. CRH1 subfamily.</text>
</comment>
<dbReference type="GO" id="GO:0005886">
    <property type="term" value="C:plasma membrane"/>
    <property type="evidence" value="ECO:0007669"/>
    <property type="project" value="UniProtKB-SubCell"/>
</dbReference>
<dbReference type="GO" id="GO:0009277">
    <property type="term" value="C:fungal-type cell wall"/>
    <property type="evidence" value="ECO:0007669"/>
    <property type="project" value="TreeGrafter"/>
</dbReference>
<dbReference type="SUPFAM" id="SSF49899">
    <property type="entry name" value="Concanavalin A-like lectins/glucanases"/>
    <property type="match status" value="1"/>
</dbReference>
<dbReference type="GO" id="GO:0098552">
    <property type="term" value="C:side of membrane"/>
    <property type="evidence" value="ECO:0007669"/>
    <property type="project" value="UniProtKB-KW"/>
</dbReference>
<keyword evidence="5" id="KW-0336">GPI-anchor</keyword>
<keyword evidence="8 17" id="KW-0732">Signal</keyword>
<dbReference type="AlphaFoldDB" id="A0A9P5KY18"/>
<reference evidence="19" key="1">
    <citation type="submission" date="2020-02" db="EMBL/GenBank/DDBJ databases">
        <authorList>
            <person name="Lichtner F.J."/>
        </authorList>
    </citation>
    <scope>NUCLEOTIDE SEQUENCE</scope>
    <source>
        <strain evidence="19">G10</strain>
    </source>
</reference>
<dbReference type="Proteomes" id="UP000701341">
    <property type="component" value="Unassembled WGS sequence"/>
</dbReference>
<feature type="transmembrane region" description="Helical" evidence="16">
    <location>
        <begin position="408"/>
        <end position="430"/>
    </location>
</feature>
<keyword evidence="4" id="KW-1003">Cell membrane</keyword>
<keyword evidence="11" id="KW-0325">Glycoprotein</keyword>
<evidence type="ECO:0000256" key="7">
    <source>
        <dbReference type="ARBA" id="ARBA00022679"/>
    </source>
</evidence>
<evidence type="ECO:0000256" key="13">
    <source>
        <dbReference type="ARBA" id="ARBA00023295"/>
    </source>
</evidence>
<sequence length="432" mass="45575">MQCRLFFAALAAAVTLTFAQQAPDCNAFEKTCPSNKGNTNGHINYDLTQPLALNEWTTLGGAVVTGTDGAEFTIHKQGDAPTIVTDYYIFYGEVSVEMKASPGTGIVSAVYMLSDANDEIDWEALGGSTDKLQSNYYGKGDNSEDYDRWTWEMVTTPQEVFHKYAWIWSKEKLSWAIDGTVVRTVNYADAKDGTRFPQTPMRVRIGIWAGGDPSRIKATIDWAGGKTDYSKAPFTMYVKSVEIINYTPAESYVYSDKSGSSDSIGINGAVSAGEASTSTSSTIPTTSDTASLASSSTVLSTTASFATSSPAKSGNSTTVDIAIPPSSATDLSSSLSSLGVSGSSSNSFSSASSPLMTSSAEPQSTMLGSNLTSARSVTTVSSASNPGIGAVTSATSSFNSANTSGSGYVALLIVVLILRFIRIWIWVICLST</sequence>
<dbReference type="InterPro" id="IPR013320">
    <property type="entry name" value="ConA-like_dom_sf"/>
</dbReference>
<evidence type="ECO:0000313" key="19">
    <source>
        <dbReference type="EMBL" id="KAF7520490.1"/>
    </source>
</evidence>
<keyword evidence="16" id="KW-1133">Transmembrane helix</keyword>
<keyword evidence="9" id="KW-0378">Hydrolase</keyword>
<evidence type="ECO:0000256" key="16">
    <source>
        <dbReference type="SAM" id="Phobius"/>
    </source>
</evidence>
<evidence type="ECO:0000256" key="17">
    <source>
        <dbReference type="SAM" id="SignalP"/>
    </source>
</evidence>
<evidence type="ECO:0000313" key="20">
    <source>
        <dbReference type="Proteomes" id="UP000701341"/>
    </source>
</evidence>
<dbReference type="GO" id="GO:0008843">
    <property type="term" value="F:endochitinase activity"/>
    <property type="evidence" value="ECO:0007669"/>
    <property type="project" value="UniProtKB-EC"/>
</dbReference>
<evidence type="ECO:0000256" key="1">
    <source>
        <dbReference type="ARBA" id="ARBA00000822"/>
    </source>
</evidence>
<keyword evidence="6" id="KW-0328">Glycosyltransferase</keyword>
<dbReference type="PANTHER" id="PTHR10963:SF27">
    <property type="entry name" value="GLYCOSIDASE-RELATED"/>
    <property type="match status" value="1"/>
</dbReference>
<evidence type="ECO:0000256" key="10">
    <source>
        <dbReference type="ARBA" id="ARBA00023136"/>
    </source>
</evidence>
<evidence type="ECO:0000256" key="8">
    <source>
        <dbReference type="ARBA" id="ARBA00022729"/>
    </source>
</evidence>
<dbReference type="GO" id="GO:0016757">
    <property type="term" value="F:glycosyltransferase activity"/>
    <property type="evidence" value="ECO:0007669"/>
    <property type="project" value="UniProtKB-KW"/>
</dbReference>
<organism evidence="19 20">
    <name type="scientific">Penicillium crustosum</name>
    <name type="common">Blue mold fungus</name>
    <dbReference type="NCBI Taxonomy" id="36656"/>
    <lineage>
        <taxon>Eukaryota</taxon>
        <taxon>Fungi</taxon>
        <taxon>Dikarya</taxon>
        <taxon>Ascomycota</taxon>
        <taxon>Pezizomycotina</taxon>
        <taxon>Eurotiomycetes</taxon>
        <taxon>Eurotiomycetidae</taxon>
        <taxon>Eurotiales</taxon>
        <taxon>Aspergillaceae</taxon>
        <taxon>Penicillium</taxon>
    </lineage>
</organism>
<evidence type="ECO:0000259" key="18">
    <source>
        <dbReference type="PROSITE" id="PS51762"/>
    </source>
</evidence>
<evidence type="ECO:0000256" key="11">
    <source>
        <dbReference type="ARBA" id="ARBA00023180"/>
    </source>
</evidence>
<keyword evidence="16" id="KW-0812">Transmembrane</keyword>
<evidence type="ECO:0000256" key="3">
    <source>
        <dbReference type="ARBA" id="ARBA00012729"/>
    </source>
</evidence>
<dbReference type="Pfam" id="PF00722">
    <property type="entry name" value="Glyco_hydro_16"/>
    <property type="match status" value="1"/>
</dbReference>
<evidence type="ECO:0000256" key="9">
    <source>
        <dbReference type="ARBA" id="ARBA00022801"/>
    </source>
</evidence>
<dbReference type="CDD" id="cd02183">
    <property type="entry name" value="GH16_fungal_CRH1_transglycosylase"/>
    <property type="match status" value="1"/>
</dbReference>
<keyword evidence="7" id="KW-0808">Transferase</keyword>
<name>A0A9P5KY18_PENCR</name>
<protein>
    <recommendedName>
        <fullName evidence="3">chitinase</fullName>
        <ecNumber evidence="3">3.2.1.14</ecNumber>
    </recommendedName>
</protein>
<gene>
    <name evidence="19" type="ORF">PCG10_009135</name>
</gene>
<dbReference type="EMBL" id="JAAOZQ010000073">
    <property type="protein sequence ID" value="KAF7520490.1"/>
    <property type="molecule type" value="Genomic_DNA"/>
</dbReference>